<evidence type="ECO:0000313" key="4">
    <source>
        <dbReference type="EMBL" id="KAF4359644.1"/>
    </source>
</evidence>
<comment type="subcellular location">
    <subcellularLocation>
        <location evidence="1">Membrane</location>
        <topology evidence="1">Multi-pass membrane protein</topology>
    </subcellularLocation>
</comment>
<dbReference type="SUPFAM" id="SSF103506">
    <property type="entry name" value="Mitochondrial carrier"/>
    <property type="match status" value="1"/>
</dbReference>
<evidence type="ECO:0000256" key="1">
    <source>
        <dbReference type="ARBA" id="ARBA00004141"/>
    </source>
</evidence>
<comment type="caution">
    <text evidence="4">The sequence shown here is derived from an EMBL/GenBank/DDBJ whole genome shotgun (WGS) entry which is preliminary data.</text>
</comment>
<proteinExistence type="predicted"/>
<evidence type="ECO:0000256" key="3">
    <source>
        <dbReference type="ARBA" id="ARBA00023136"/>
    </source>
</evidence>
<sequence length="112" mass="12496">MIDATAGAIAGGISRIATSPLDVIKIRFQVQLESTTSWGLVRRNLSGLSKYTGMISSMEMFQPCLWLCLSLPLQVETIGFTKICKDKDEAEAWLDALRTLISQDICFFNKYL</sequence>
<keyword evidence="3" id="KW-0472">Membrane</keyword>
<reference evidence="4 5" key="1">
    <citation type="journal article" date="2020" name="bioRxiv">
        <title>Sequence and annotation of 42 cannabis genomes reveals extensive copy number variation in cannabinoid synthesis and pathogen resistance genes.</title>
        <authorList>
            <person name="Mckernan K.J."/>
            <person name="Helbert Y."/>
            <person name="Kane L.T."/>
            <person name="Ebling H."/>
            <person name="Zhang L."/>
            <person name="Liu B."/>
            <person name="Eaton Z."/>
            <person name="Mclaughlin S."/>
            <person name="Kingan S."/>
            <person name="Baybayan P."/>
            <person name="Concepcion G."/>
            <person name="Jordan M."/>
            <person name="Riva A."/>
            <person name="Barbazuk W."/>
            <person name="Harkins T."/>
        </authorList>
    </citation>
    <scope>NUCLEOTIDE SEQUENCE [LARGE SCALE GENOMIC DNA]</scope>
    <source>
        <strain evidence="5">cv. Jamaican Lion 4</strain>
        <tissue evidence="4">Leaf</tissue>
    </source>
</reference>
<dbReference type="Pfam" id="PF00153">
    <property type="entry name" value="Mito_carr"/>
    <property type="match status" value="1"/>
</dbReference>
<evidence type="ECO:0000313" key="5">
    <source>
        <dbReference type="Proteomes" id="UP000583929"/>
    </source>
</evidence>
<keyword evidence="5" id="KW-1185">Reference proteome</keyword>
<protein>
    <submittedName>
        <fullName evidence="4">Uncharacterized protein</fullName>
    </submittedName>
</protein>
<keyword evidence="2" id="KW-0812">Transmembrane</keyword>
<dbReference type="InterPro" id="IPR018108">
    <property type="entry name" value="MCP_transmembrane"/>
</dbReference>
<dbReference type="Proteomes" id="UP000583929">
    <property type="component" value="Unassembled WGS sequence"/>
</dbReference>
<organism evidence="4 5">
    <name type="scientific">Cannabis sativa</name>
    <name type="common">Hemp</name>
    <name type="synonym">Marijuana</name>
    <dbReference type="NCBI Taxonomy" id="3483"/>
    <lineage>
        <taxon>Eukaryota</taxon>
        <taxon>Viridiplantae</taxon>
        <taxon>Streptophyta</taxon>
        <taxon>Embryophyta</taxon>
        <taxon>Tracheophyta</taxon>
        <taxon>Spermatophyta</taxon>
        <taxon>Magnoliopsida</taxon>
        <taxon>eudicotyledons</taxon>
        <taxon>Gunneridae</taxon>
        <taxon>Pentapetalae</taxon>
        <taxon>rosids</taxon>
        <taxon>fabids</taxon>
        <taxon>Rosales</taxon>
        <taxon>Cannabaceae</taxon>
        <taxon>Cannabis</taxon>
    </lineage>
</organism>
<name>A0A7J6EML4_CANSA</name>
<dbReference type="InterPro" id="IPR023395">
    <property type="entry name" value="MCP_dom_sf"/>
</dbReference>
<dbReference type="GO" id="GO:0016020">
    <property type="term" value="C:membrane"/>
    <property type="evidence" value="ECO:0007669"/>
    <property type="project" value="UniProtKB-SubCell"/>
</dbReference>
<accession>A0A7J6EML4</accession>
<dbReference type="EMBL" id="JAATIQ010000364">
    <property type="protein sequence ID" value="KAF4359644.1"/>
    <property type="molecule type" value="Genomic_DNA"/>
</dbReference>
<evidence type="ECO:0000256" key="2">
    <source>
        <dbReference type="ARBA" id="ARBA00022692"/>
    </source>
</evidence>
<gene>
    <name evidence="4" type="ORF">G4B88_000455</name>
</gene>
<dbReference type="Gene3D" id="1.50.40.10">
    <property type="entry name" value="Mitochondrial carrier domain"/>
    <property type="match status" value="1"/>
</dbReference>
<dbReference type="AlphaFoldDB" id="A0A7J6EML4"/>